<dbReference type="KEGG" id="mpp:MICPUCDRAFT_55288"/>
<protein>
    <submittedName>
        <fullName evidence="2">Predicted protein</fullName>
    </submittedName>
</protein>
<sequence>MAAARRKDASQLPRLPLTSSTAFPATFRRGGVRADATAEAEADEDVDEIDEGDAAADGDANANAFRIGGGGGGGGFLGGDDDAVPCTEGEDAARDVARRGDGDGDGDGGGDGARARTKTLMGALSRIPLESSANDASAGACGQSSARGDGPVGGGGAAAHKHGAGAPTARLQRIMQRVRAQQARFASRHAVAGGGGGGVGGDSGAESAAAKNGWGEPLEITLLGNPGREGNLYLWECSLRKDEEHVARGGGASGGGGGDGSGSGGGSWLRREGDDDARARAARTAVAMHANVAHDIMLRSKGVVYVHPPWHEAEILRGGSRGGRKRARILFASHVTAAEMLGRSVAAVPATAGRGLYS</sequence>
<dbReference type="EMBL" id="GG663736">
    <property type="protein sequence ID" value="EEH59349.1"/>
    <property type="molecule type" value="Genomic_DNA"/>
</dbReference>
<feature type="compositionally biased region" description="Acidic residues" evidence="1">
    <location>
        <begin position="38"/>
        <end position="56"/>
    </location>
</feature>
<feature type="compositionally biased region" description="Gly residues" evidence="1">
    <location>
        <begin position="248"/>
        <end position="267"/>
    </location>
</feature>
<name>C1MKC8_MICPC</name>
<dbReference type="Proteomes" id="UP000001876">
    <property type="component" value="Unassembled WGS sequence"/>
</dbReference>
<organism evidence="3">
    <name type="scientific">Micromonas pusilla (strain CCMP1545)</name>
    <name type="common">Picoplanktonic green alga</name>
    <dbReference type="NCBI Taxonomy" id="564608"/>
    <lineage>
        <taxon>Eukaryota</taxon>
        <taxon>Viridiplantae</taxon>
        <taxon>Chlorophyta</taxon>
        <taxon>Mamiellophyceae</taxon>
        <taxon>Mamiellales</taxon>
        <taxon>Mamiellaceae</taxon>
        <taxon>Micromonas</taxon>
    </lineage>
</organism>
<feature type="region of interest" description="Disordered" evidence="1">
    <location>
        <begin position="246"/>
        <end position="276"/>
    </location>
</feature>
<gene>
    <name evidence="2" type="ORF">MICPUCDRAFT_55288</name>
</gene>
<evidence type="ECO:0000313" key="3">
    <source>
        <dbReference type="Proteomes" id="UP000001876"/>
    </source>
</evidence>
<dbReference type="RefSeq" id="XP_003055973.1">
    <property type="nucleotide sequence ID" value="XM_003055927.1"/>
</dbReference>
<reference evidence="2 3" key="1">
    <citation type="journal article" date="2009" name="Science">
        <title>Green evolution and dynamic adaptations revealed by genomes of the marine picoeukaryotes Micromonas.</title>
        <authorList>
            <person name="Worden A.Z."/>
            <person name="Lee J.H."/>
            <person name="Mock T."/>
            <person name="Rouze P."/>
            <person name="Simmons M.P."/>
            <person name="Aerts A.L."/>
            <person name="Allen A.E."/>
            <person name="Cuvelier M.L."/>
            <person name="Derelle E."/>
            <person name="Everett M.V."/>
            <person name="Foulon E."/>
            <person name="Grimwood J."/>
            <person name="Gundlach H."/>
            <person name="Henrissat B."/>
            <person name="Napoli C."/>
            <person name="McDonald S.M."/>
            <person name="Parker M.S."/>
            <person name="Rombauts S."/>
            <person name="Salamov A."/>
            <person name="Von Dassow P."/>
            <person name="Badger J.H."/>
            <person name="Coutinho P.M."/>
            <person name="Demir E."/>
            <person name="Dubchak I."/>
            <person name="Gentemann C."/>
            <person name="Eikrem W."/>
            <person name="Gready J.E."/>
            <person name="John U."/>
            <person name="Lanier W."/>
            <person name="Lindquist E.A."/>
            <person name="Lucas S."/>
            <person name="Mayer K.F."/>
            <person name="Moreau H."/>
            <person name="Not F."/>
            <person name="Otillar R."/>
            <person name="Panaud O."/>
            <person name="Pangilinan J."/>
            <person name="Paulsen I."/>
            <person name="Piegu B."/>
            <person name="Poliakov A."/>
            <person name="Robbens S."/>
            <person name="Schmutz J."/>
            <person name="Toulza E."/>
            <person name="Wyss T."/>
            <person name="Zelensky A."/>
            <person name="Zhou K."/>
            <person name="Armbrust E.V."/>
            <person name="Bhattacharya D."/>
            <person name="Goodenough U.W."/>
            <person name="Van de Peer Y."/>
            <person name="Grigoriev I.V."/>
        </authorList>
    </citation>
    <scope>NUCLEOTIDE SEQUENCE [LARGE SCALE GENOMIC DNA]</scope>
    <source>
        <strain evidence="2 3">CCMP1545</strain>
    </source>
</reference>
<dbReference type="AlphaFoldDB" id="C1MKC8"/>
<feature type="compositionally biased region" description="Basic and acidic residues" evidence="1">
    <location>
        <begin position="91"/>
        <end position="102"/>
    </location>
</feature>
<feature type="compositionally biased region" description="Gly residues" evidence="1">
    <location>
        <begin position="192"/>
        <end position="203"/>
    </location>
</feature>
<feature type="region of interest" description="Disordered" evidence="1">
    <location>
        <begin position="1"/>
        <end position="115"/>
    </location>
</feature>
<feature type="region of interest" description="Disordered" evidence="1">
    <location>
        <begin position="190"/>
        <end position="210"/>
    </location>
</feature>
<feature type="region of interest" description="Disordered" evidence="1">
    <location>
        <begin position="127"/>
        <end position="169"/>
    </location>
</feature>
<dbReference type="GeneID" id="9681487"/>
<evidence type="ECO:0000256" key="1">
    <source>
        <dbReference type="SAM" id="MobiDB-lite"/>
    </source>
</evidence>
<feature type="compositionally biased region" description="Gly residues" evidence="1">
    <location>
        <begin position="67"/>
        <end position="78"/>
    </location>
</feature>
<proteinExistence type="predicted"/>
<evidence type="ECO:0000313" key="2">
    <source>
        <dbReference type="EMBL" id="EEH59349.1"/>
    </source>
</evidence>
<accession>C1MKC8</accession>
<keyword evidence="3" id="KW-1185">Reference proteome</keyword>